<dbReference type="Proteomes" id="UP001152797">
    <property type="component" value="Unassembled WGS sequence"/>
</dbReference>
<sequence length="615" mass="68251">MADCGALPPRTGSNQLSCLRAKVPMAEKQEPDLSLVEDLASAPLIRAEDENEKEEASVSLRRAERSGSRSMKPPTKSERKEVIRRPAPSYDDYDHDDCPPDEPFRWSDAWGLICGLILLVFIICVLTWAYLEDLREARELEEVYEITTLPLVGEFFDWLYDWFSEYRLRAAGREDILEKVHNHQAKIQELSATECDVECEVDWDHMDQAQTPKIVSSWGARDMIDMGMRLEMVGMEWSSELTAKHVRPAGAQKVVVVVNTFLEIKEKKRPAFGRAGTAPASAFSEEAEVPEVEQKPIEEENEVKRAPAPNKSLRKRPSLERYNTPDLWEQQQILQEVWETSQAAGATAPALPRMDEETTEQQSLLAVQEPPVINFTPAVTPPAPQMPQTSQVAMLLVAPMVCQPMHVTPVGSPCAPSRQLQEPEPPRLLGRTVSPRPGREGGANGQGTEALSAKTEHQESPLMPGALDQESTASGSERIRWCVDGQKLESHAEKLISPEFRLRLPGSSTESPFRIMLLATQTGGKHGAGFKKAKGKGNIELKCLGSFEADLSMLVTVGSGSRKQKAREVVRHGFAEKSCCPLPKGGRDPFVWDLKAALCKETKCVEVCIEVLPSD</sequence>
<dbReference type="AlphaFoldDB" id="A0A9P1C1T3"/>
<feature type="compositionally biased region" description="Basic and acidic residues" evidence="1">
    <location>
        <begin position="292"/>
        <end position="305"/>
    </location>
</feature>
<keyword evidence="2" id="KW-1133">Transmembrane helix</keyword>
<organism evidence="3">
    <name type="scientific">Cladocopium goreaui</name>
    <dbReference type="NCBI Taxonomy" id="2562237"/>
    <lineage>
        <taxon>Eukaryota</taxon>
        <taxon>Sar</taxon>
        <taxon>Alveolata</taxon>
        <taxon>Dinophyceae</taxon>
        <taxon>Suessiales</taxon>
        <taxon>Symbiodiniaceae</taxon>
        <taxon>Cladocopium</taxon>
    </lineage>
</organism>
<dbReference type="EMBL" id="CAMXCT020000728">
    <property type="protein sequence ID" value="CAL1135958.1"/>
    <property type="molecule type" value="Genomic_DNA"/>
</dbReference>
<evidence type="ECO:0000313" key="4">
    <source>
        <dbReference type="EMBL" id="CAL4769895.1"/>
    </source>
</evidence>
<protein>
    <submittedName>
        <fullName evidence="3">Uncharacterized protein</fullName>
    </submittedName>
</protein>
<gene>
    <name evidence="3" type="ORF">C1SCF055_LOCUS10262</name>
</gene>
<feature type="region of interest" description="Disordered" evidence="1">
    <location>
        <begin position="410"/>
        <end position="473"/>
    </location>
</feature>
<feature type="compositionally biased region" description="Basic and acidic residues" evidence="1">
    <location>
        <begin position="75"/>
        <end position="84"/>
    </location>
</feature>
<dbReference type="EMBL" id="CAMXCT030000728">
    <property type="protein sequence ID" value="CAL4769895.1"/>
    <property type="molecule type" value="Genomic_DNA"/>
</dbReference>
<feature type="transmembrane region" description="Helical" evidence="2">
    <location>
        <begin position="109"/>
        <end position="131"/>
    </location>
</feature>
<evidence type="ECO:0000313" key="5">
    <source>
        <dbReference type="Proteomes" id="UP001152797"/>
    </source>
</evidence>
<keyword evidence="5" id="KW-1185">Reference proteome</keyword>
<reference evidence="3" key="1">
    <citation type="submission" date="2022-10" db="EMBL/GenBank/DDBJ databases">
        <authorList>
            <person name="Chen Y."/>
            <person name="Dougan E. K."/>
            <person name="Chan C."/>
            <person name="Rhodes N."/>
            <person name="Thang M."/>
        </authorList>
    </citation>
    <scope>NUCLEOTIDE SEQUENCE</scope>
</reference>
<reference evidence="4 5" key="2">
    <citation type="submission" date="2024-05" db="EMBL/GenBank/DDBJ databases">
        <authorList>
            <person name="Chen Y."/>
            <person name="Shah S."/>
            <person name="Dougan E. K."/>
            <person name="Thang M."/>
            <person name="Chan C."/>
        </authorList>
    </citation>
    <scope>NUCLEOTIDE SEQUENCE [LARGE SCALE GENOMIC DNA]</scope>
</reference>
<proteinExistence type="predicted"/>
<keyword evidence="2" id="KW-0812">Transmembrane</keyword>
<dbReference type="EMBL" id="CAMXCT010000728">
    <property type="protein sequence ID" value="CAI3982583.1"/>
    <property type="molecule type" value="Genomic_DNA"/>
</dbReference>
<evidence type="ECO:0000313" key="3">
    <source>
        <dbReference type="EMBL" id="CAI3982583.1"/>
    </source>
</evidence>
<accession>A0A9P1C1T3</accession>
<evidence type="ECO:0000256" key="2">
    <source>
        <dbReference type="SAM" id="Phobius"/>
    </source>
</evidence>
<comment type="caution">
    <text evidence="3">The sequence shown here is derived from an EMBL/GenBank/DDBJ whole genome shotgun (WGS) entry which is preliminary data.</text>
</comment>
<keyword evidence="2" id="KW-0472">Membrane</keyword>
<name>A0A9P1C1T3_9DINO</name>
<feature type="region of interest" description="Disordered" evidence="1">
    <location>
        <begin position="44"/>
        <end position="94"/>
    </location>
</feature>
<feature type="region of interest" description="Disordered" evidence="1">
    <location>
        <begin position="272"/>
        <end position="318"/>
    </location>
</feature>
<evidence type="ECO:0000256" key="1">
    <source>
        <dbReference type="SAM" id="MobiDB-lite"/>
    </source>
</evidence>
<dbReference type="OrthoDB" id="423104at2759"/>